<proteinExistence type="predicted"/>
<evidence type="ECO:0000313" key="1">
    <source>
        <dbReference type="EMBL" id="CAH1058797.1"/>
    </source>
</evidence>
<name>A0ABM9BIL4_9BACL</name>
<comment type="caution">
    <text evidence="1">The sequence shown here is derived from an EMBL/GenBank/DDBJ whole genome shotgun (WGS) entry which is preliminary data.</text>
</comment>
<sequence length="141" mass="16596">MNKSIYNPTVQEPFYHGHIYHEALLTYEQHLEKNHGEKMRTADPDDNTNWGALDWYKNGSMSFAEKEWPNFISHLRDCFKVHCGMGFYLKEDSTQYFYHSGSVPGLKGTFLLRSHIYIQHLAGVGMDEERFMKDLSKIGRW</sequence>
<dbReference type="RefSeq" id="WP_234540654.1">
    <property type="nucleotide sequence ID" value="NZ_CAKMAB010000040.1"/>
</dbReference>
<dbReference type="EMBL" id="CAKMAB010000040">
    <property type="protein sequence ID" value="CAH1058797.1"/>
    <property type="molecule type" value="Genomic_DNA"/>
</dbReference>
<dbReference type="Proteomes" id="UP000838749">
    <property type="component" value="Unassembled WGS sequence"/>
</dbReference>
<keyword evidence="2" id="KW-1185">Reference proteome</keyword>
<protein>
    <submittedName>
        <fullName evidence="1">Uncharacterized protein</fullName>
    </submittedName>
</protein>
<gene>
    <name evidence="1" type="ORF">PAECIP111894_04983</name>
</gene>
<evidence type="ECO:0000313" key="2">
    <source>
        <dbReference type="Proteomes" id="UP000838749"/>
    </source>
</evidence>
<organism evidence="1 2">
    <name type="scientific">Paenibacillus pseudetheri</name>
    <dbReference type="NCBI Taxonomy" id="2897682"/>
    <lineage>
        <taxon>Bacteria</taxon>
        <taxon>Bacillati</taxon>
        <taxon>Bacillota</taxon>
        <taxon>Bacilli</taxon>
        <taxon>Bacillales</taxon>
        <taxon>Paenibacillaceae</taxon>
        <taxon>Paenibacillus</taxon>
    </lineage>
</organism>
<accession>A0ABM9BIL4</accession>
<reference evidence="1" key="1">
    <citation type="submission" date="2021-12" db="EMBL/GenBank/DDBJ databases">
        <authorList>
            <person name="Criscuolo A."/>
        </authorList>
    </citation>
    <scope>NUCLEOTIDE SEQUENCE</scope>
    <source>
        <strain evidence="1">CIP111894</strain>
    </source>
</reference>